<dbReference type="AlphaFoldDB" id="A0AAV8ADR3"/>
<reference evidence="2" key="1">
    <citation type="submission" date="2022-08" db="EMBL/GenBank/DDBJ databases">
        <title>Novel sulphate-reducing endosymbionts in the free-living metamonad Anaeramoeba.</title>
        <authorList>
            <person name="Jerlstrom-Hultqvist J."/>
            <person name="Cepicka I."/>
            <person name="Gallot-Lavallee L."/>
            <person name="Salas-Leiva D."/>
            <person name="Curtis B.A."/>
            <person name="Zahonova K."/>
            <person name="Pipaliya S."/>
            <person name="Dacks J."/>
            <person name="Roger A.J."/>
        </authorList>
    </citation>
    <scope>NUCLEOTIDE SEQUENCE</scope>
    <source>
        <strain evidence="2">Busselton2</strain>
    </source>
</reference>
<comment type="cofactor">
    <cofactor evidence="1">
        <name>Zn(2+)</name>
        <dbReference type="ChEBI" id="CHEBI:29105"/>
    </cofactor>
</comment>
<sequence>MKSLKRFDGYLTKLENSQDLLTSFQALFFEERSKSLFDVFHTKDLLMISNGETKCQGTGIFVSVNQITLRSFSFLLLLRKTLFKKRSLPNHFSIVVWKEYPNKKGSDFLHSIYQNYYCLTNITFISLTSNLFENGELGYWNKDKKGFYNQTHVLYQKKNESDFGSINKYKLEQANLFQMNSRLAKEQIVYDLGDGTRDEEQFQKLFQTVNNTLNHYFGTHIEGFHRDNYDFRNLDLPDFDLNYNQVLNVPLIYELFQVPTESKIEQIISQYIEHKLNNKKIEFQKDEFGNLYSFKYPKKATLTAHIDTVQRIQDFEFMNLQIDTDHHVLLNPGMVLGGDDKSGVYIILHLLLLDELEFNWILTVQEEIGLKGANYFVENNSQLLKKQPTCFVLDSVRSIGVEFKYCRDFQVYKKVWGLAKKKKFIKNYSLGYSDGYEYSKSCDGVIEFTVGNYNIHSKREFVHLPSLANALNLIRELIKLDW</sequence>
<dbReference type="SUPFAM" id="SSF53187">
    <property type="entry name" value="Zn-dependent exopeptidases"/>
    <property type="match status" value="1"/>
</dbReference>
<dbReference type="PANTHER" id="PTHR42994">
    <property type="entry name" value="PEPTIDASE T"/>
    <property type="match status" value="1"/>
</dbReference>
<dbReference type="PANTHER" id="PTHR42994:SF2">
    <property type="entry name" value="PEPTIDASE"/>
    <property type="match status" value="1"/>
</dbReference>
<evidence type="ECO:0000256" key="1">
    <source>
        <dbReference type="ARBA" id="ARBA00001947"/>
    </source>
</evidence>
<name>A0AAV8ADR3_9EUKA</name>
<gene>
    <name evidence="2" type="ORF">M0812_03316</name>
</gene>
<comment type="caution">
    <text evidence="2">The sequence shown here is derived from an EMBL/GenBank/DDBJ whole genome shotgun (WGS) entry which is preliminary data.</text>
</comment>
<dbReference type="EMBL" id="JANTQA010000008">
    <property type="protein sequence ID" value="KAJ3451566.1"/>
    <property type="molecule type" value="Genomic_DNA"/>
</dbReference>
<dbReference type="Proteomes" id="UP001146793">
    <property type="component" value="Unassembled WGS sequence"/>
</dbReference>
<evidence type="ECO:0000313" key="3">
    <source>
        <dbReference type="Proteomes" id="UP001146793"/>
    </source>
</evidence>
<accession>A0AAV8ADR3</accession>
<protein>
    <submittedName>
        <fullName evidence="2">Uncharacterized protein</fullName>
    </submittedName>
</protein>
<evidence type="ECO:0000313" key="2">
    <source>
        <dbReference type="EMBL" id="KAJ3451566.1"/>
    </source>
</evidence>
<organism evidence="2 3">
    <name type="scientific">Anaeramoeba flamelloides</name>
    <dbReference type="NCBI Taxonomy" id="1746091"/>
    <lineage>
        <taxon>Eukaryota</taxon>
        <taxon>Metamonada</taxon>
        <taxon>Anaeramoebidae</taxon>
        <taxon>Anaeramoeba</taxon>
    </lineage>
</organism>
<proteinExistence type="predicted"/>
<dbReference type="Gene3D" id="3.40.630.10">
    <property type="entry name" value="Zn peptidases"/>
    <property type="match status" value="1"/>
</dbReference>